<dbReference type="EMBL" id="VTFX01000004">
    <property type="protein sequence ID" value="KAD3633294.1"/>
    <property type="molecule type" value="Genomic_DNA"/>
</dbReference>
<dbReference type="Proteomes" id="UP000326852">
    <property type="component" value="Unassembled WGS sequence"/>
</dbReference>
<sequence length="120" mass="13084">MSDDIPSELAREALVRLEQRLALDGAPAYEELLHEDALVVVPGAVLNKGECVAAIAASAGWDRIDIAPFWYFGTADTASIAYRFTGNRGPDEYQAVMLSAYLLEAGRPRLIHHQQTPEAS</sequence>
<proteinExistence type="predicted"/>
<comment type="caution">
    <text evidence="1">The sequence shown here is derived from an EMBL/GenBank/DDBJ whole genome shotgun (WGS) entry which is preliminary data.</text>
</comment>
<protein>
    <recommendedName>
        <fullName evidence="3">DUF4440 domain-containing protein</fullName>
    </recommendedName>
</protein>
<dbReference type="AlphaFoldDB" id="A0A5N6MHT5"/>
<evidence type="ECO:0008006" key="3">
    <source>
        <dbReference type="Google" id="ProtNLM"/>
    </source>
</evidence>
<reference evidence="1 2" key="1">
    <citation type="submission" date="2019-08" db="EMBL/GenBank/DDBJ databases">
        <title>Arthrobacter sp. nov., isolated from plateau pika and Tibetan wild ass.</title>
        <authorList>
            <person name="Ge Y."/>
        </authorList>
    </citation>
    <scope>NUCLEOTIDE SEQUENCE [LARGE SCALE GENOMIC DNA]</scope>
    <source>
        <strain evidence="1 2">785</strain>
    </source>
</reference>
<organism evidence="1 2">
    <name type="scientific">Arthrobacter yangruifuii</name>
    <dbReference type="NCBI Taxonomy" id="2606616"/>
    <lineage>
        <taxon>Bacteria</taxon>
        <taxon>Bacillati</taxon>
        <taxon>Actinomycetota</taxon>
        <taxon>Actinomycetes</taxon>
        <taxon>Micrococcales</taxon>
        <taxon>Micrococcaceae</taxon>
        <taxon>Arthrobacter</taxon>
    </lineage>
</organism>
<evidence type="ECO:0000313" key="1">
    <source>
        <dbReference type="EMBL" id="KAD3633294.1"/>
    </source>
</evidence>
<keyword evidence="2" id="KW-1185">Reference proteome</keyword>
<accession>A0A5N6MHT5</accession>
<gene>
    <name evidence="1" type="ORF">GD627_10795</name>
</gene>
<dbReference type="InterPro" id="IPR032710">
    <property type="entry name" value="NTF2-like_dom_sf"/>
</dbReference>
<dbReference type="RefSeq" id="WP_152272470.1">
    <property type="nucleotide sequence ID" value="NZ_VTFX01000004.1"/>
</dbReference>
<dbReference type="SUPFAM" id="SSF54427">
    <property type="entry name" value="NTF2-like"/>
    <property type="match status" value="1"/>
</dbReference>
<name>A0A5N6MHT5_9MICC</name>
<evidence type="ECO:0000313" key="2">
    <source>
        <dbReference type="Proteomes" id="UP000326852"/>
    </source>
</evidence>